<proteinExistence type="predicted"/>
<dbReference type="EMBL" id="FPJW01000009">
    <property type="protein sequence ID" value="SFX65973.1"/>
    <property type="molecule type" value="Genomic_DNA"/>
</dbReference>
<reference evidence="2 3" key="1">
    <citation type="submission" date="2016-11" db="EMBL/GenBank/DDBJ databases">
        <authorList>
            <person name="Jaros S."/>
            <person name="Januszkiewicz K."/>
            <person name="Wedrychowicz H."/>
        </authorList>
    </citation>
    <scope>NUCLEOTIDE SEQUENCE [LARGE SCALE GENOMIC DNA]</scope>
    <source>
        <strain evidence="2 3">DSM 21637</strain>
    </source>
</reference>
<evidence type="ECO:0000313" key="2">
    <source>
        <dbReference type="EMBL" id="SFX65973.1"/>
    </source>
</evidence>
<dbReference type="InterPro" id="IPR027417">
    <property type="entry name" value="P-loop_NTPase"/>
</dbReference>
<dbReference type="RefSeq" id="WP_072326751.1">
    <property type="nucleotide sequence ID" value="NZ_FPJW01000009.1"/>
</dbReference>
<dbReference type="InterPro" id="IPR014555">
    <property type="entry name" value="RecF-like"/>
</dbReference>
<accession>A0A1K1YXF4</accession>
<sequence length="369" mass="41785">MTVQPKPHLHQIKIQGFKSIKKLDLKLNPINILIGANGAGKTNFISLFTFLRHLSEGRLQSYVAKNGYASSFFHFGSKKTPAISLDLKVGANGYHVDFIHGETNDELVFEREYCTFEASSRLFYVKGKPGESGLLPDGTAESVYVRKYTREYLEKCRVYHFHDTSPTAKFKQAQKLSATFRFESDAGNLAPLLWQLKKSFTDSYQEILAAIQTIAPFFHDFYLEPAGQKGDESLLLRWLHKDHDTPFSANQLSDGTARFICMAVLFLQPEWLRPDTIVLDEPELGLHPAALDVLADIIKSVSQTTQVICSTQSVTFANHFSPEDFIVVDQHQGASCFKRLDAEELQHWLENYAMGDIWSKNLIGGRPEW</sequence>
<dbReference type="GO" id="GO:0000731">
    <property type="term" value="P:DNA synthesis involved in DNA repair"/>
    <property type="evidence" value="ECO:0007669"/>
    <property type="project" value="TreeGrafter"/>
</dbReference>
<protein>
    <submittedName>
        <fullName evidence="2">Predicted ATPase</fullName>
    </submittedName>
</protein>
<gene>
    <name evidence="2" type="ORF">SAMN02745752_02414</name>
</gene>
<dbReference type="InterPro" id="IPR003959">
    <property type="entry name" value="ATPase_AAA_core"/>
</dbReference>
<dbReference type="SUPFAM" id="SSF52540">
    <property type="entry name" value="P-loop containing nucleoside triphosphate hydrolases"/>
    <property type="match status" value="1"/>
</dbReference>
<evidence type="ECO:0000259" key="1">
    <source>
        <dbReference type="Pfam" id="PF13304"/>
    </source>
</evidence>
<dbReference type="GO" id="GO:0005524">
    <property type="term" value="F:ATP binding"/>
    <property type="evidence" value="ECO:0007669"/>
    <property type="project" value="InterPro"/>
</dbReference>
<feature type="domain" description="ATPase AAA-type core" evidence="1">
    <location>
        <begin position="209"/>
        <end position="315"/>
    </location>
</feature>
<name>A0A1K1YXF4_9GAMM</name>
<dbReference type="PANTHER" id="PTHR32182:SF22">
    <property type="entry name" value="ATP-DEPENDENT ENDONUCLEASE, OLD FAMILY-RELATED"/>
    <property type="match status" value="1"/>
</dbReference>
<dbReference type="Proteomes" id="UP000182350">
    <property type="component" value="Unassembled WGS sequence"/>
</dbReference>
<dbReference type="Pfam" id="PF13304">
    <property type="entry name" value="AAA_21"/>
    <property type="match status" value="2"/>
</dbReference>
<dbReference type="PANTHER" id="PTHR32182">
    <property type="entry name" value="DNA REPLICATION AND REPAIR PROTEIN RECF"/>
    <property type="match status" value="1"/>
</dbReference>
<dbReference type="STRING" id="1122209.SAMN02745752_02414"/>
<dbReference type="AlphaFoldDB" id="A0A1K1YXF4"/>
<dbReference type="GO" id="GO:0006302">
    <property type="term" value="P:double-strand break repair"/>
    <property type="evidence" value="ECO:0007669"/>
    <property type="project" value="TreeGrafter"/>
</dbReference>
<keyword evidence="3" id="KW-1185">Reference proteome</keyword>
<evidence type="ECO:0000313" key="3">
    <source>
        <dbReference type="Proteomes" id="UP000182350"/>
    </source>
</evidence>
<organism evidence="2 3">
    <name type="scientific">Marinospirillum alkaliphilum DSM 21637</name>
    <dbReference type="NCBI Taxonomy" id="1122209"/>
    <lineage>
        <taxon>Bacteria</taxon>
        <taxon>Pseudomonadati</taxon>
        <taxon>Pseudomonadota</taxon>
        <taxon>Gammaproteobacteria</taxon>
        <taxon>Oceanospirillales</taxon>
        <taxon>Oceanospirillaceae</taxon>
        <taxon>Marinospirillum</taxon>
    </lineage>
</organism>
<dbReference type="PIRSF" id="PIRSF029347">
    <property type="entry name" value="RecF"/>
    <property type="match status" value="1"/>
</dbReference>
<dbReference type="Gene3D" id="3.40.50.300">
    <property type="entry name" value="P-loop containing nucleotide triphosphate hydrolases"/>
    <property type="match status" value="1"/>
</dbReference>
<dbReference type="OrthoDB" id="104167at2"/>
<feature type="domain" description="ATPase AAA-type core" evidence="1">
    <location>
        <begin position="30"/>
        <end position="73"/>
    </location>
</feature>
<dbReference type="GO" id="GO:0016887">
    <property type="term" value="F:ATP hydrolysis activity"/>
    <property type="evidence" value="ECO:0007669"/>
    <property type="project" value="InterPro"/>
</dbReference>